<feature type="compositionally biased region" description="Basic and acidic residues" evidence="1">
    <location>
        <begin position="693"/>
        <end position="716"/>
    </location>
</feature>
<comment type="caution">
    <text evidence="2">The sequence shown here is derived from an EMBL/GenBank/DDBJ whole genome shotgun (WGS) entry which is preliminary data.</text>
</comment>
<feature type="compositionally biased region" description="Basic and acidic residues" evidence="1">
    <location>
        <begin position="298"/>
        <end position="318"/>
    </location>
</feature>
<feature type="compositionally biased region" description="Basic and acidic residues" evidence="1">
    <location>
        <begin position="362"/>
        <end position="375"/>
    </location>
</feature>
<feature type="compositionally biased region" description="Acidic residues" evidence="1">
    <location>
        <begin position="783"/>
        <end position="793"/>
    </location>
</feature>
<feature type="compositionally biased region" description="Polar residues" evidence="1">
    <location>
        <begin position="722"/>
        <end position="734"/>
    </location>
</feature>
<feature type="compositionally biased region" description="Low complexity" evidence="1">
    <location>
        <begin position="1189"/>
        <end position="1214"/>
    </location>
</feature>
<feature type="compositionally biased region" description="Polar residues" evidence="1">
    <location>
        <begin position="466"/>
        <end position="476"/>
    </location>
</feature>
<protein>
    <submittedName>
        <fullName evidence="2">Uncharacterized protein</fullName>
    </submittedName>
</protein>
<feature type="compositionally biased region" description="Low complexity" evidence="1">
    <location>
        <begin position="1123"/>
        <end position="1132"/>
    </location>
</feature>
<feature type="region of interest" description="Disordered" evidence="1">
    <location>
        <begin position="294"/>
        <end position="533"/>
    </location>
</feature>
<evidence type="ECO:0000313" key="3">
    <source>
        <dbReference type="Proteomes" id="UP001642360"/>
    </source>
</evidence>
<proteinExistence type="predicted"/>
<dbReference type="Proteomes" id="UP001642360">
    <property type="component" value="Unassembled WGS sequence"/>
</dbReference>
<dbReference type="EMBL" id="CAUOFW020009636">
    <property type="protein sequence ID" value="CAK9186660.1"/>
    <property type="molecule type" value="Genomic_DNA"/>
</dbReference>
<gene>
    <name evidence="2" type="ORF">ILEXP_LOCUS57156</name>
</gene>
<feature type="region of interest" description="Disordered" evidence="1">
    <location>
        <begin position="907"/>
        <end position="926"/>
    </location>
</feature>
<sequence>MAKRLRESESDDTMPAAADYNTVFIDTNLDTHFVTIVSNSETVFDFKKKIMLEHPQYFPKIGEIKIHDLKVKRKRHFYHLSESMLVRSAFEGAKNNWFLFADVSSLKQPSGNEHSCQAEVAHQSSLLHPVSTQCAKWEVSIANKSIPGDSCREASKDMEMEAIAMSGDHCKDLFSKEKRSDLEIQEKYNIVSEGNKLPGMAAMLKGDNSVDGISSVQCNNSLGQSLRAGTASKKKQKIKKQLNEDVVFEDPFKDEYGSIHASSKDISEPNIVGQVSNEVKMGNKDIGDELCKTSSLEGSERSESGLHRKDSLQERAAEVSRIQNGCHNETSKSRVGDVQGNNTFEEASQPKFSAKKKHKIKSKEACGDPLGKEEALISNSSKEISKPEIIIPNNSSGDDRKMINATSDSVVTKPSDGDHLETSPRRKKRTRKGRKDLSIPHNQVTDVVHPSAQAVGEEKSFEENVEINSAKLSDATTVPAERIQNERLSQPSGISQKKKQSEPVDEEIEGNKEHHILPGTEICEPDASNVEGKSDANEQVAGLGVKGTNPMKHRDNDAKEFLPLVVEEAHNTNKGINHSAQKTCVPDVQKFEIGQTEKIEEDRELSQNHVPEAMVSKRCQPLHQDESDLNIKQPVLSAKLSNANGIMGSGNSGGKGRIKKRAKKSAGRNQNPSGMESADNTAVENSSVAHCSAFDDHLSNENKKDESTLSHNERNEAAIQESVDTSPVNANWEGNNVRKNDAELPPLTQVDRTRENGVHMGEKSMKKVKKSQSSTMKSLPDLPIEELQNEEESLQLNQTGKTQQISENVGRRSEKKMKKEQNSAAKTHSYLPIKKQEGGVGEPAASNDKRGKVDTPSETAKKTRSANASPKNPPTVSELEHATSIESGSLDPERPSGDVDIIHVSSSHALEGNFKERPEAKVDSDNQMEILKCETDRINFQHYFVPGQQQNEVGPADMVKEATRSERDIKTKKNSKKVVVPPVGTQQQNEIAPADKVKEATRSEREFKTKKNTKKLVLPPVGTPPSLRGSLKSNENLENEKKSHIRNTSSIPLRISLSKDKHNEVMLNPNKESSKVAVSEAKAPNFLDNHGIRTPQEARQHRVQNGAETNRPAIASPKWNCDSSAASSPSSRRSARSLPNKRDERHHVAARKISGKNNLEREKSLLTIPGSIFMDGSDESSADENGTVNSSASTCTPSNNSSSSGYSEGETQSSWDLRRNGSSKRNEDVGRNILKPQSSGPKNITMDMILRSSSRFKKAKLTASQSQMEDTESQPVDVVPDSQGIIL</sequence>
<feature type="compositionally biased region" description="Basic and acidic residues" evidence="1">
    <location>
        <begin position="1216"/>
        <end position="1230"/>
    </location>
</feature>
<feature type="compositionally biased region" description="Basic and acidic residues" evidence="1">
    <location>
        <begin position="847"/>
        <end position="861"/>
    </location>
</feature>
<feature type="compositionally biased region" description="Basic and acidic residues" evidence="1">
    <location>
        <begin position="809"/>
        <end position="821"/>
    </location>
</feature>
<feature type="compositionally biased region" description="Basic and acidic residues" evidence="1">
    <location>
        <begin position="993"/>
        <end position="1009"/>
    </location>
</feature>
<reference evidence="2 3" key="1">
    <citation type="submission" date="2024-02" db="EMBL/GenBank/DDBJ databases">
        <authorList>
            <person name="Vignale AGUSTIN F."/>
            <person name="Sosa J E."/>
            <person name="Modenutti C."/>
        </authorList>
    </citation>
    <scope>NUCLEOTIDE SEQUENCE [LARGE SCALE GENOMIC DNA]</scope>
</reference>
<evidence type="ECO:0000313" key="2">
    <source>
        <dbReference type="EMBL" id="CAK9186660.1"/>
    </source>
</evidence>
<feature type="compositionally biased region" description="Basic residues" evidence="1">
    <location>
        <begin position="656"/>
        <end position="666"/>
    </location>
</feature>
<evidence type="ECO:0000256" key="1">
    <source>
        <dbReference type="SAM" id="MobiDB-lite"/>
    </source>
</evidence>
<accession>A0ABC8UZZ4</accession>
<feature type="region of interest" description="Disordered" evidence="1">
    <location>
        <begin position="987"/>
        <end position="1057"/>
    </location>
</feature>
<feature type="compositionally biased region" description="Basic and acidic residues" evidence="1">
    <location>
        <begin position="751"/>
        <end position="765"/>
    </location>
</feature>
<feature type="region of interest" description="Disordered" evidence="1">
    <location>
        <begin position="1084"/>
        <end position="1244"/>
    </location>
</feature>
<feature type="region of interest" description="Disordered" evidence="1">
    <location>
        <begin position="620"/>
        <end position="899"/>
    </location>
</feature>
<organism evidence="2 3">
    <name type="scientific">Ilex paraguariensis</name>
    <name type="common">yerba mate</name>
    <dbReference type="NCBI Taxonomy" id="185542"/>
    <lineage>
        <taxon>Eukaryota</taxon>
        <taxon>Viridiplantae</taxon>
        <taxon>Streptophyta</taxon>
        <taxon>Embryophyta</taxon>
        <taxon>Tracheophyta</taxon>
        <taxon>Spermatophyta</taxon>
        <taxon>Magnoliopsida</taxon>
        <taxon>eudicotyledons</taxon>
        <taxon>Gunneridae</taxon>
        <taxon>Pentapetalae</taxon>
        <taxon>asterids</taxon>
        <taxon>campanulids</taxon>
        <taxon>Aquifoliales</taxon>
        <taxon>Aquifoliaceae</taxon>
        <taxon>Ilex</taxon>
    </lineage>
</organism>
<feature type="region of interest" description="Disordered" evidence="1">
    <location>
        <begin position="1258"/>
        <end position="1287"/>
    </location>
</feature>
<feature type="compositionally biased region" description="Basic and acidic residues" evidence="1">
    <location>
        <begin position="415"/>
        <end position="424"/>
    </location>
</feature>
<feature type="compositionally biased region" description="Polar residues" evidence="1">
    <location>
        <begin position="486"/>
        <end position="495"/>
    </location>
</feature>
<name>A0ABC8UZZ4_9AQUA</name>
<feature type="compositionally biased region" description="Basic residues" evidence="1">
    <location>
        <begin position="425"/>
        <end position="434"/>
    </location>
</feature>
<feature type="compositionally biased region" description="Polar residues" evidence="1">
    <location>
        <begin position="669"/>
        <end position="689"/>
    </location>
</feature>
<feature type="compositionally biased region" description="Low complexity" evidence="1">
    <location>
        <begin position="377"/>
        <end position="396"/>
    </location>
</feature>
<keyword evidence="3" id="KW-1185">Reference proteome</keyword>
<feature type="compositionally biased region" description="Basic and acidic residues" evidence="1">
    <location>
        <begin position="913"/>
        <end position="924"/>
    </location>
</feature>